<feature type="region of interest" description="Disordered" evidence="1">
    <location>
        <begin position="686"/>
        <end position="727"/>
    </location>
</feature>
<dbReference type="AlphaFoldDB" id="A0AAD5H889"/>
<keyword evidence="4" id="KW-1185">Reference proteome</keyword>
<dbReference type="Proteomes" id="UP001205105">
    <property type="component" value="Unassembled WGS sequence"/>
</dbReference>
<evidence type="ECO:0000256" key="1">
    <source>
        <dbReference type="SAM" id="MobiDB-lite"/>
    </source>
</evidence>
<evidence type="ECO:0000313" key="4">
    <source>
        <dbReference type="Proteomes" id="UP001205105"/>
    </source>
</evidence>
<proteinExistence type="predicted"/>
<protein>
    <recommendedName>
        <fullName evidence="2">SAP domain-containing protein</fullName>
    </recommendedName>
</protein>
<name>A0AAD5H889_9CHLO</name>
<feature type="domain" description="SAP" evidence="2">
    <location>
        <begin position="9"/>
        <end position="43"/>
    </location>
</feature>
<dbReference type="EMBL" id="JADXDR010000023">
    <property type="protein sequence ID" value="KAI7844878.1"/>
    <property type="molecule type" value="Genomic_DNA"/>
</dbReference>
<feature type="region of interest" description="Disordered" evidence="1">
    <location>
        <begin position="42"/>
        <end position="140"/>
    </location>
</feature>
<comment type="caution">
    <text evidence="3">The sequence shown here is derived from an EMBL/GenBank/DDBJ whole genome shotgun (WGS) entry which is preliminary data.</text>
</comment>
<reference evidence="3" key="1">
    <citation type="submission" date="2020-11" db="EMBL/GenBank/DDBJ databases">
        <title>Chlorella ohadii genome sequencing and assembly.</title>
        <authorList>
            <person name="Murik O."/>
            <person name="Treves H."/>
            <person name="Kedem I."/>
            <person name="Shotland Y."/>
            <person name="Kaplan A."/>
        </authorList>
    </citation>
    <scope>NUCLEOTIDE SEQUENCE</scope>
    <source>
        <strain evidence="3">1</strain>
    </source>
</reference>
<organism evidence="3 4">
    <name type="scientific">Chlorella ohadii</name>
    <dbReference type="NCBI Taxonomy" id="2649997"/>
    <lineage>
        <taxon>Eukaryota</taxon>
        <taxon>Viridiplantae</taxon>
        <taxon>Chlorophyta</taxon>
        <taxon>core chlorophytes</taxon>
        <taxon>Trebouxiophyceae</taxon>
        <taxon>Chlorellales</taxon>
        <taxon>Chlorellaceae</taxon>
        <taxon>Chlorella clade</taxon>
        <taxon>Chlorella</taxon>
    </lineage>
</organism>
<gene>
    <name evidence="3" type="ORF">COHA_001531</name>
</gene>
<dbReference type="PROSITE" id="PS50800">
    <property type="entry name" value="SAP"/>
    <property type="match status" value="1"/>
</dbReference>
<feature type="compositionally biased region" description="Low complexity" evidence="1">
    <location>
        <begin position="118"/>
        <end position="140"/>
    </location>
</feature>
<evidence type="ECO:0000259" key="2">
    <source>
        <dbReference type="PROSITE" id="PS50800"/>
    </source>
</evidence>
<sequence length="727" mass="75436">MSQQREEELGALPYRELQARAKDAGLKASGKADELVQRLLAYEAGEVPPPTTVRKSGTVAKTPRTSKRAAPSPDKAALLRAAASTPLPTGKKEAAQEGEQAEEEEAPRSSRGVRRRLSAQAAAAASPAATPRRAAPKQRPTTAGIATPVFRVLLLTALAAALASLAVPYCQQHDCAELARNLPELASESAARLAAEACSRAAAISLPDGAAGLYAQARERALAAADAAQAQWAALLARLGKGSSTAPPCQFDAASALQVIMPRGDQYAALRQAAAAALSSGGAEPADKALAALLVCEAADDCHGALHVAEQAVAAADSCLLHLDARHLGADKGALQEQLASFLSASPSGLVVLRRVDQMSPELLPVLINALSEQGAFQQGGQAVPTTRATFLLTARMPEVFAHLSEEIKFKQEAKTRLVVDLALRAADQDTAKSQANALRRRIDFVVPIGPDPGRQAAAEAAAETAAPQTGCPLQVARLLQQLLPSGAHWDGLRSSAAGALARRLGTKAPVALLACDKDEGCDSLAAEAQRASASPACVLTLEGSQLRSSKELASKVAAFIRRVPGGTVVLNRVDKMPVELLSVLVEALVPEGTLDPADGIGAVSTVGTTFLLTAHAPHEVFVHMSDEHRFRQDAHLHLASEFQSRATNKQAATILAEALQHRIDTVVPVGSSPAAYEASVAHQAASRRSQGDPSQWEVKPEDAAAAAGGGAADGEQPDIVAEAIVS</sequence>
<dbReference type="InterPro" id="IPR003034">
    <property type="entry name" value="SAP_dom"/>
</dbReference>
<evidence type="ECO:0000313" key="3">
    <source>
        <dbReference type="EMBL" id="KAI7844878.1"/>
    </source>
</evidence>
<accession>A0AAD5H889</accession>